<keyword evidence="3" id="KW-1185">Reference proteome</keyword>
<evidence type="ECO:0000313" key="2">
    <source>
        <dbReference type="EMBL" id="EMT50924.1"/>
    </source>
</evidence>
<protein>
    <recommendedName>
        <fullName evidence="1">Rhodanese domain-containing protein</fullName>
    </recommendedName>
</protein>
<dbReference type="Gene3D" id="3.40.250.10">
    <property type="entry name" value="Rhodanese-like domain"/>
    <property type="match status" value="1"/>
</dbReference>
<evidence type="ECO:0000259" key="1">
    <source>
        <dbReference type="PROSITE" id="PS50206"/>
    </source>
</evidence>
<organism evidence="2 3">
    <name type="scientific">Brevibacillus borstelensis AK1</name>
    <dbReference type="NCBI Taxonomy" id="1300222"/>
    <lineage>
        <taxon>Bacteria</taxon>
        <taxon>Bacillati</taxon>
        <taxon>Bacillota</taxon>
        <taxon>Bacilli</taxon>
        <taxon>Bacillales</taxon>
        <taxon>Paenibacillaceae</taxon>
        <taxon>Brevibacillus</taxon>
    </lineage>
</organism>
<gene>
    <name evidence="2" type="ORF">I532_20001</name>
</gene>
<dbReference type="PANTHER" id="PTHR43031:SF16">
    <property type="entry name" value="OXIDOREDUCTASE"/>
    <property type="match status" value="1"/>
</dbReference>
<dbReference type="InterPro" id="IPR001763">
    <property type="entry name" value="Rhodanese-like_dom"/>
</dbReference>
<dbReference type="InterPro" id="IPR050229">
    <property type="entry name" value="GlpE_sulfurtransferase"/>
</dbReference>
<dbReference type="InterPro" id="IPR036873">
    <property type="entry name" value="Rhodanese-like_dom_sf"/>
</dbReference>
<dbReference type="OrthoDB" id="2885562at2"/>
<feature type="domain" description="Rhodanese" evidence="1">
    <location>
        <begin position="16"/>
        <end position="114"/>
    </location>
</feature>
<dbReference type="SMART" id="SM00450">
    <property type="entry name" value="RHOD"/>
    <property type="match status" value="1"/>
</dbReference>
<dbReference type="PANTHER" id="PTHR43031">
    <property type="entry name" value="FAD-DEPENDENT OXIDOREDUCTASE"/>
    <property type="match status" value="1"/>
</dbReference>
<dbReference type="CDD" id="cd00158">
    <property type="entry name" value="RHOD"/>
    <property type="match status" value="1"/>
</dbReference>
<dbReference type="PATRIC" id="fig|1300222.3.peg.4204"/>
<name>M8D3T7_9BACL</name>
<dbReference type="PROSITE" id="PS50206">
    <property type="entry name" value="RHODANESE_3"/>
    <property type="match status" value="1"/>
</dbReference>
<evidence type="ECO:0000313" key="3">
    <source>
        <dbReference type="Proteomes" id="UP000012081"/>
    </source>
</evidence>
<reference evidence="2 3" key="1">
    <citation type="submission" date="2013-03" db="EMBL/GenBank/DDBJ databases">
        <title>Assembly of a new bacterial strain Brevibacillus borstelensis AK1.</title>
        <authorList>
            <person name="Rajan I."/>
            <person name="PoliReddy D."/>
            <person name="Sugumar T."/>
            <person name="Rathinam K."/>
            <person name="Alqarawi S."/>
            <person name="Khalil A.B."/>
            <person name="Sivakumar N."/>
        </authorList>
    </citation>
    <scope>NUCLEOTIDE SEQUENCE [LARGE SCALE GENOMIC DNA]</scope>
    <source>
        <strain evidence="2 3">AK1</strain>
    </source>
</reference>
<dbReference type="AlphaFoldDB" id="M8D3T7"/>
<accession>M8D3T7</accession>
<sequence>MEQKILVRDLLVRLANKERLYLLDVRDEDKYRAESLNDYGVPTENLPYLKMVEPDEDIQERMKELPTDRQIITICTSGNKARKAAELLREKGYDATSLEGGLTAWKQYHENGGNEPKQPAD</sequence>
<proteinExistence type="predicted"/>
<dbReference type="Proteomes" id="UP000012081">
    <property type="component" value="Unassembled WGS sequence"/>
</dbReference>
<dbReference type="EMBL" id="APBN01000011">
    <property type="protein sequence ID" value="EMT50924.1"/>
    <property type="molecule type" value="Genomic_DNA"/>
</dbReference>
<dbReference type="RefSeq" id="WP_003390451.1">
    <property type="nucleotide sequence ID" value="NZ_APBN01000011.1"/>
</dbReference>
<dbReference type="GeneID" id="89499715"/>
<comment type="caution">
    <text evidence="2">The sequence shown here is derived from an EMBL/GenBank/DDBJ whole genome shotgun (WGS) entry which is preliminary data.</text>
</comment>
<dbReference type="SUPFAM" id="SSF52821">
    <property type="entry name" value="Rhodanese/Cell cycle control phosphatase"/>
    <property type="match status" value="1"/>
</dbReference>
<dbReference type="STRING" id="1300222.I532_20001"/>
<dbReference type="Pfam" id="PF00581">
    <property type="entry name" value="Rhodanese"/>
    <property type="match status" value="1"/>
</dbReference>